<dbReference type="InterPro" id="IPR045861">
    <property type="entry name" value="CorA_cytoplasmic_dom"/>
</dbReference>
<keyword evidence="5" id="KW-0997">Cell inner membrane</keyword>
<dbReference type="GO" id="GO:0000287">
    <property type="term" value="F:magnesium ion binding"/>
    <property type="evidence" value="ECO:0007669"/>
    <property type="project" value="TreeGrafter"/>
</dbReference>
<dbReference type="Pfam" id="PF01544">
    <property type="entry name" value="CorA"/>
    <property type="match status" value="1"/>
</dbReference>
<dbReference type="AlphaFoldDB" id="A0A6J6MMR7"/>
<keyword evidence="10 12" id="KW-0472">Membrane</keyword>
<gene>
    <name evidence="13" type="ORF">UFOPK2295_01034</name>
</gene>
<evidence type="ECO:0000256" key="10">
    <source>
        <dbReference type="ARBA" id="ARBA00023136"/>
    </source>
</evidence>
<evidence type="ECO:0000256" key="6">
    <source>
        <dbReference type="ARBA" id="ARBA00022692"/>
    </source>
</evidence>
<dbReference type="GO" id="GO:0050897">
    <property type="term" value="F:cobalt ion binding"/>
    <property type="evidence" value="ECO:0007669"/>
    <property type="project" value="TreeGrafter"/>
</dbReference>
<comment type="similarity">
    <text evidence="2">Belongs to the CorA metal ion transporter (MIT) (TC 1.A.35) family.</text>
</comment>
<dbReference type="GO" id="GO:0005886">
    <property type="term" value="C:plasma membrane"/>
    <property type="evidence" value="ECO:0007669"/>
    <property type="project" value="UniProtKB-SubCell"/>
</dbReference>
<evidence type="ECO:0000256" key="4">
    <source>
        <dbReference type="ARBA" id="ARBA00022475"/>
    </source>
</evidence>
<evidence type="ECO:0000256" key="8">
    <source>
        <dbReference type="ARBA" id="ARBA00022989"/>
    </source>
</evidence>
<dbReference type="SUPFAM" id="SSF143865">
    <property type="entry name" value="CorA soluble domain-like"/>
    <property type="match status" value="1"/>
</dbReference>
<keyword evidence="6 12" id="KW-0812">Transmembrane</keyword>
<evidence type="ECO:0000256" key="2">
    <source>
        <dbReference type="ARBA" id="ARBA00009765"/>
    </source>
</evidence>
<feature type="transmembrane region" description="Helical" evidence="12">
    <location>
        <begin position="304"/>
        <end position="322"/>
    </location>
</feature>
<dbReference type="InterPro" id="IPR002523">
    <property type="entry name" value="MgTranspt_CorA/ZnTranspt_ZntB"/>
</dbReference>
<dbReference type="GO" id="GO:0015095">
    <property type="term" value="F:magnesium ion transmembrane transporter activity"/>
    <property type="evidence" value="ECO:0007669"/>
    <property type="project" value="TreeGrafter"/>
</dbReference>
<organism evidence="13">
    <name type="scientific">freshwater metagenome</name>
    <dbReference type="NCBI Taxonomy" id="449393"/>
    <lineage>
        <taxon>unclassified sequences</taxon>
        <taxon>metagenomes</taxon>
        <taxon>ecological metagenomes</taxon>
    </lineage>
</organism>
<evidence type="ECO:0000256" key="3">
    <source>
        <dbReference type="ARBA" id="ARBA00022448"/>
    </source>
</evidence>
<dbReference type="InterPro" id="IPR045863">
    <property type="entry name" value="CorA_TM1_TM2"/>
</dbReference>
<evidence type="ECO:0000256" key="9">
    <source>
        <dbReference type="ARBA" id="ARBA00023065"/>
    </source>
</evidence>
<evidence type="ECO:0000313" key="13">
    <source>
        <dbReference type="EMBL" id="CAB4674799.1"/>
    </source>
</evidence>
<keyword evidence="9" id="KW-0406">Ion transport</keyword>
<keyword evidence="3" id="KW-0813">Transport</keyword>
<keyword evidence="7" id="KW-0862">Zinc</keyword>
<sequence>MQKIIQLVHPTQAELDNAFQLFESSCASGKLHDVARRGLSNSDVRLRTEPFPKIEMHDSYVYGVLASPTDVEDAKSEYFNVHFVVNASMALTVVWGVDETDAERRLSLSQRISFTPSEENSESAPGDCIVRIATVVIEDLENVLTDLHSHANQELEELESELFNLDGFSESSADISERYQKVSLLKFEILSMNTTVEETKNVLFVLDQLDAVRLTPGVLFSKNQQISVNDLLMRSRSLKAQRADLEDEVRLIFDRLESIENQRQTKAQLRLGSVASILLLPALIVGFFGQNFNNTPWGDFDPSWKINTAGLAVIAAIQFFYFRRKKWL</sequence>
<feature type="coiled-coil region" evidence="11">
    <location>
        <begin position="228"/>
        <end position="262"/>
    </location>
</feature>
<dbReference type="Gene3D" id="1.20.58.340">
    <property type="entry name" value="Magnesium transport protein CorA, transmembrane region"/>
    <property type="match status" value="1"/>
</dbReference>
<evidence type="ECO:0000256" key="1">
    <source>
        <dbReference type="ARBA" id="ARBA00004651"/>
    </source>
</evidence>
<dbReference type="PANTHER" id="PTHR46494">
    <property type="entry name" value="CORA FAMILY METAL ION TRANSPORTER (EUROFUNG)"/>
    <property type="match status" value="1"/>
</dbReference>
<reference evidence="13" key="1">
    <citation type="submission" date="2020-05" db="EMBL/GenBank/DDBJ databases">
        <authorList>
            <person name="Chiriac C."/>
            <person name="Salcher M."/>
            <person name="Ghai R."/>
            <person name="Kavagutti S V."/>
        </authorList>
    </citation>
    <scope>NUCLEOTIDE SEQUENCE</scope>
</reference>
<dbReference type="EMBL" id="CAEZWV010000020">
    <property type="protein sequence ID" value="CAB4674799.1"/>
    <property type="molecule type" value="Genomic_DNA"/>
</dbReference>
<feature type="transmembrane region" description="Helical" evidence="12">
    <location>
        <begin position="271"/>
        <end position="292"/>
    </location>
</feature>
<protein>
    <submittedName>
        <fullName evidence="13">Unannotated protein</fullName>
    </submittedName>
</protein>
<evidence type="ECO:0000256" key="12">
    <source>
        <dbReference type="SAM" id="Phobius"/>
    </source>
</evidence>
<comment type="subcellular location">
    <subcellularLocation>
        <location evidence="1">Cell membrane</location>
        <topology evidence="1">Multi-pass membrane protein</topology>
    </subcellularLocation>
</comment>
<evidence type="ECO:0000256" key="11">
    <source>
        <dbReference type="SAM" id="Coils"/>
    </source>
</evidence>
<dbReference type="PANTHER" id="PTHR46494:SF3">
    <property type="entry name" value="ZINC TRANSPORT PROTEIN ZNTB"/>
    <property type="match status" value="1"/>
</dbReference>
<evidence type="ECO:0000256" key="7">
    <source>
        <dbReference type="ARBA" id="ARBA00022833"/>
    </source>
</evidence>
<dbReference type="SUPFAM" id="SSF144083">
    <property type="entry name" value="Magnesium transport protein CorA, transmembrane region"/>
    <property type="match status" value="1"/>
</dbReference>
<keyword evidence="8 12" id="KW-1133">Transmembrane helix</keyword>
<name>A0A6J6MMR7_9ZZZZ</name>
<accession>A0A6J6MMR7</accession>
<keyword evidence="4" id="KW-1003">Cell membrane</keyword>
<dbReference type="GO" id="GO:0015087">
    <property type="term" value="F:cobalt ion transmembrane transporter activity"/>
    <property type="evidence" value="ECO:0007669"/>
    <property type="project" value="TreeGrafter"/>
</dbReference>
<keyword evidence="11" id="KW-0175">Coiled coil</keyword>
<proteinExistence type="inferred from homology"/>
<evidence type="ECO:0000256" key="5">
    <source>
        <dbReference type="ARBA" id="ARBA00022519"/>
    </source>
</evidence>